<reference evidence="2" key="2">
    <citation type="submission" date="2020-11" db="EMBL/GenBank/DDBJ databases">
        <authorList>
            <person name="McCartney M.A."/>
            <person name="Auch B."/>
            <person name="Kono T."/>
            <person name="Mallez S."/>
            <person name="Becker A."/>
            <person name="Gohl D.M."/>
            <person name="Silverstein K.A.T."/>
            <person name="Koren S."/>
            <person name="Bechman K.B."/>
            <person name="Herman A."/>
            <person name="Abrahante J.E."/>
            <person name="Garbe J."/>
        </authorList>
    </citation>
    <scope>NUCLEOTIDE SEQUENCE</scope>
    <source>
        <strain evidence="2">Duluth1</strain>
        <tissue evidence="2">Whole animal</tissue>
    </source>
</reference>
<comment type="caution">
    <text evidence="2">The sequence shown here is derived from an EMBL/GenBank/DDBJ whole genome shotgun (WGS) entry which is preliminary data.</text>
</comment>
<dbReference type="SUPFAM" id="SSF57924">
    <property type="entry name" value="Inhibitor of apoptosis (IAP) repeat"/>
    <property type="match status" value="1"/>
</dbReference>
<gene>
    <name evidence="2" type="ORF">DPMN_131767</name>
</gene>
<reference evidence="2" key="1">
    <citation type="journal article" date="2019" name="bioRxiv">
        <title>The Genome of the Zebra Mussel, Dreissena polymorpha: A Resource for Invasive Species Research.</title>
        <authorList>
            <person name="McCartney M.A."/>
            <person name="Auch B."/>
            <person name="Kono T."/>
            <person name="Mallez S."/>
            <person name="Zhang Y."/>
            <person name="Obille A."/>
            <person name="Becker A."/>
            <person name="Abrahante J.E."/>
            <person name="Garbe J."/>
            <person name="Badalamenti J.P."/>
            <person name="Herman A."/>
            <person name="Mangelson H."/>
            <person name="Liachko I."/>
            <person name="Sullivan S."/>
            <person name="Sone E.D."/>
            <person name="Koren S."/>
            <person name="Silverstein K.A.T."/>
            <person name="Beckman K.B."/>
            <person name="Gohl D.M."/>
        </authorList>
    </citation>
    <scope>NUCLEOTIDE SEQUENCE</scope>
    <source>
        <strain evidence="2">Duluth1</strain>
        <tissue evidence="2">Whole animal</tissue>
    </source>
</reference>
<protein>
    <submittedName>
        <fullName evidence="2">Uncharacterized protein</fullName>
    </submittedName>
</protein>
<dbReference type="Proteomes" id="UP000828390">
    <property type="component" value="Unassembled WGS sequence"/>
</dbReference>
<dbReference type="EMBL" id="JAIWYP010000006">
    <property type="protein sequence ID" value="KAH3803505.1"/>
    <property type="molecule type" value="Genomic_DNA"/>
</dbReference>
<dbReference type="InterPro" id="IPR001370">
    <property type="entry name" value="BIR_rpt"/>
</dbReference>
<sequence>MENDVKKLKCSPGQNDEKSLPPNSTITNVETPSVKYAELANNVRFGHDGLNAKSSVGNETNTFNVETDDTFKLQNLKDVINHIACLYREKTFLCVDAHSIAKRVRVFQDRHDERGNVSSCLQKRPFYEIPDRKYTQQKNQTTKDVEHKCNGKGILKLILKDTSSVCILAPRICIVAPVTGNEHCGSKPQVDVLRKLYDVVERTLKSVSVPAQESMVFELLRICTFRTFPKNDKPDVGAFAAAGFYYASQNDEVICYCCYKRISNWGKSDDPSAVHVRISPECKFHTSNSEVNVSKAVTESVQSDILAKLQGNKRSSIATNSNNTTLSMSMVPPRVIDGKRSIATGQNYESRVAMNTSQKTHTNQAFPTDSLTSTSRPPNATAGRFQSMIPQTFSADIDSSKTSRFQTGKFVSSVNFAIPDSNTKAIQPVDDAIEPGLYR</sequence>
<dbReference type="PANTHER" id="PTHR10044:SF139">
    <property type="entry name" value="DEATH-ASSOCIATED INHIBITOR OF APOPTOSIS 2"/>
    <property type="match status" value="1"/>
</dbReference>
<dbReference type="AlphaFoldDB" id="A0A9D4FVJ5"/>
<dbReference type="PANTHER" id="PTHR10044">
    <property type="entry name" value="INHIBITOR OF APOPTOSIS"/>
    <property type="match status" value="1"/>
</dbReference>
<evidence type="ECO:0000256" key="1">
    <source>
        <dbReference type="SAM" id="MobiDB-lite"/>
    </source>
</evidence>
<dbReference type="PROSITE" id="PS50143">
    <property type="entry name" value="BIR_REPEAT_2"/>
    <property type="match status" value="1"/>
</dbReference>
<organism evidence="2 3">
    <name type="scientific">Dreissena polymorpha</name>
    <name type="common">Zebra mussel</name>
    <name type="synonym">Mytilus polymorpha</name>
    <dbReference type="NCBI Taxonomy" id="45954"/>
    <lineage>
        <taxon>Eukaryota</taxon>
        <taxon>Metazoa</taxon>
        <taxon>Spiralia</taxon>
        <taxon>Lophotrochozoa</taxon>
        <taxon>Mollusca</taxon>
        <taxon>Bivalvia</taxon>
        <taxon>Autobranchia</taxon>
        <taxon>Heteroconchia</taxon>
        <taxon>Euheterodonta</taxon>
        <taxon>Imparidentia</taxon>
        <taxon>Neoheterodontei</taxon>
        <taxon>Myida</taxon>
        <taxon>Dreissenoidea</taxon>
        <taxon>Dreissenidae</taxon>
        <taxon>Dreissena</taxon>
    </lineage>
</organism>
<dbReference type="GO" id="GO:0005737">
    <property type="term" value="C:cytoplasm"/>
    <property type="evidence" value="ECO:0007669"/>
    <property type="project" value="TreeGrafter"/>
</dbReference>
<name>A0A9D4FVJ5_DREPO</name>
<feature type="region of interest" description="Disordered" evidence="1">
    <location>
        <begin position="1"/>
        <end position="26"/>
    </location>
</feature>
<dbReference type="Pfam" id="PF00653">
    <property type="entry name" value="BIR"/>
    <property type="match status" value="1"/>
</dbReference>
<accession>A0A9D4FVJ5</accession>
<dbReference type="InterPro" id="IPR050784">
    <property type="entry name" value="IAP"/>
</dbReference>
<evidence type="ECO:0000313" key="3">
    <source>
        <dbReference type="Proteomes" id="UP000828390"/>
    </source>
</evidence>
<dbReference type="SMART" id="SM00238">
    <property type="entry name" value="BIR"/>
    <property type="match status" value="1"/>
</dbReference>
<dbReference type="GO" id="GO:0005634">
    <property type="term" value="C:nucleus"/>
    <property type="evidence" value="ECO:0007669"/>
    <property type="project" value="TreeGrafter"/>
</dbReference>
<feature type="region of interest" description="Disordered" evidence="1">
    <location>
        <begin position="355"/>
        <end position="383"/>
    </location>
</feature>
<keyword evidence="3" id="KW-1185">Reference proteome</keyword>
<proteinExistence type="predicted"/>
<feature type="compositionally biased region" description="Polar residues" evidence="1">
    <location>
        <begin position="355"/>
        <end position="378"/>
    </location>
</feature>
<dbReference type="Gene3D" id="1.10.1170.10">
    <property type="entry name" value="Inhibitor Of Apoptosis Protein (2mihbC-IAP-1), Chain A"/>
    <property type="match status" value="1"/>
</dbReference>
<evidence type="ECO:0000313" key="2">
    <source>
        <dbReference type="EMBL" id="KAH3803505.1"/>
    </source>
</evidence>